<comment type="catalytic activity">
    <reaction evidence="4">
        <text>an aliphatic primary amide = an aliphatic nitrile + H2O</text>
        <dbReference type="Rhea" id="RHEA:12673"/>
        <dbReference type="ChEBI" id="CHEBI:15377"/>
        <dbReference type="ChEBI" id="CHEBI:65285"/>
        <dbReference type="ChEBI" id="CHEBI:80291"/>
        <dbReference type="EC" id="4.2.1.84"/>
    </reaction>
</comment>
<dbReference type="EC" id="4.2.1.84" evidence="1"/>
<feature type="domain" description="Nitrile hydratase beta subunit-like N-terminal" evidence="8">
    <location>
        <begin position="2"/>
        <end position="38"/>
    </location>
</feature>
<proteinExistence type="evidence at transcript level"/>
<evidence type="ECO:0000313" key="9">
    <source>
        <dbReference type="EMBL" id="CBZ56450.1"/>
    </source>
</evidence>
<dbReference type="GO" id="GO:0046914">
    <property type="term" value="F:transition metal ion binding"/>
    <property type="evidence" value="ECO:0007669"/>
    <property type="project" value="InterPro"/>
</dbReference>
<dbReference type="InterPro" id="IPR036648">
    <property type="entry name" value="CN_Hdrase_a/SCN_Hdrase_g_sf"/>
</dbReference>
<dbReference type="Pfam" id="PF21006">
    <property type="entry name" value="NHase_beta_N"/>
    <property type="match status" value="1"/>
</dbReference>
<evidence type="ECO:0000259" key="7">
    <source>
        <dbReference type="Pfam" id="PF02979"/>
    </source>
</evidence>
<organism evidence="9">
    <name type="scientific">Stephanoeca diplocostata</name>
    <dbReference type="NCBI Taxonomy" id="81535"/>
    <lineage>
        <taxon>Eukaryota</taxon>
        <taxon>Choanoflagellata</taxon>
        <taxon>Acanthoecida</taxon>
        <taxon>Stephanoecidae</taxon>
        <taxon>Stephanoeca</taxon>
    </lineage>
</organism>
<reference evidence="9" key="1">
    <citation type="submission" date="2011-01" db="EMBL/GenBank/DDBJ databases">
        <authorList>
            <person name="Davey R.P."/>
        </authorList>
    </citation>
    <scope>NUCLEOTIDE SEQUENCE</scope>
</reference>
<sequence length="332" mass="37058">ALTPEQYRSWTYYEKWSAAMASLLLEHKVLRPGELEEELFGAADFVSDTTAPKFAIGDGVVVRSDDSIGTRWRKPHLRTPGYIFGVAGVVERVGDVHPDPSALAFGFTAPRQRLYTVKFRQIDVWPENRFSEDIDDEVSMDIYEDWLRPGTQSISVDGVTLFSHTRDAACDHDTSNHDHHHHQHDDDGHVHEQRPDVEQRAVDLEGQPRPGEAVYAALRDILIRKEIISATEVREMAEKIDTTGAAPLASTLVARAWVDPDFRRKLLDDAASAGTELGISTSNPNAPTVLRVVENTPETHNLIVCTLCSCYPSRFSAYHRRGIEAANTGHVP</sequence>
<dbReference type="EMBL" id="FR822187">
    <property type="protein sequence ID" value="CBZ56450.1"/>
    <property type="molecule type" value="mRNA"/>
</dbReference>
<keyword evidence="2" id="KW-0479">Metal-binding</keyword>
<dbReference type="Gene3D" id="1.10.472.20">
    <property type="entry name" value="Nitrile hydratase, beta subunit"/>
    <property type="match status" value="1"/>
</dbReference>
<name>H8PGL0_9EUKA</name>
<dbReference type="SUPFAM" id="SSF50090">
    <property type="entry name" value="Electron transport accessory proteins"/>
    <property type="match status" value="1"/>
</dbReference>
<reference evidence="9" key="2">
    <citation type="journal article" date="2012" name="PLoS ONE">
        <title>Nitrile hydratase genes are present in multiple eukaryotic supergroups.</title>
        <authorList>
            <person name="Marron A.O."/>
            <person name="Akam M."/>
            <person name="Walker G."/>
        </authorList>
    </citation>
    <scope>NUCLEOTIDE SEQUENCE</scope>
</reference>
<feature type="non-terminal residue" evidence="9">
    <location>
        <position position="332"/>
    </location>
</feature>
<dbReference type="InterPro" id="IPR008990">
    <property type="entry name" value="Elect_transpt_acc-like_dom_sf"/>
</dbReference>
<evidence type="ECO:0000256" key="4">
    <source>
        <dbReference type="ARBA" id="ARBA00044877"/>
    </source>
</evidence>
<evidence type="ECO:0000256" key="3">
    <source>
        <dbReference type="ARBA" id="ARBA00023239"/>
    </source>
</evidence>
<dbReference type="AlphaFoldDB" id="H8PGL0"/>
<dbReference type="InterPro" id="IPR004232">
    <property type="entry name" value="CN_Hdrtase_a/SCN_Hdrlase_g"/>
</dbReference>
<dbReference type="Pfam" id="PF02211">
    <property type="entry name" value="NHase_beta_C"/>
    <property type="match status" value="1"/>
</dbReference>
<evidence type="ECO:0000256" key="5">
    <source>
        <dbReference type="SAM" id="MobiDB-lite"/>
    </source>
</evidence>
<evidence type="ECO:0000259" key="6">
    <source>
        <dbReference type="Pfam" id="PF02211"/>
    </source>
</evidence>
<dbReference type="Gene3D" id="3.90.330.10">
    <property type="entry name" value="Nitrile hydratase alpha /Thiocyanate hydrolase gamma"/>
    <property type="match status" value="1"/>
</dbReference>
<dbReference type="Gene3D" id="2.30.30.50">
    <property type="match status" value="1"/>
</dbReference>
<dbReference type="InterPro" id="IPR024690">
    <property type="entry name" value="CN_hydtase_beta_dom_C"/>
</dbReference>
<dbReference type="SUPFAM" id="SSF56209">
    <property type="entry name" value="Nitrile hydratase alpha chain"/>
    <property type="match status" value="1"/>
</dbReference>
<feature type="domain" description="Nitrile hydratase beta subunit" evidence="6">
    <location>
        <begin position="49"/>
        <end position="148"/>
    </location>
</feature>
<protein>
    <recommendedName>
        <fullName evidence="1">nitrile hydratase</fullName>
        <ecNumber evidence="1">4.2.1.84</ecNumber>
    </recommendedName>
</protein>
<dbReference type="InterPro" id="IPR049054">
    <property type="entry name" value="CN_hydtase_beta-like_N"/>
</dbReference>
<feature type="non-terminal residue" evidence="9">
    <location>
        <position position="1"/>
    </location>
</feature>
<dbReference type="Pfam" id="PF02979">
    <property type="entry name" value="NHase_alpha"/>
    <property type="match status" value="1"/>
</dbReference>
<accession>H8PGL0</accession>
<dbReference type="InterPro" id="IPR042262">
    <property type="entry name" value="CN_hydtase_beta_C"/>
</dbReference>
<evidence type="ECO:0000256" key="1">
    <source>
        <dbReference type="ARBA" id="ARBA00013079"/>
    </source>
</evidence>
<keyword evidence="3" id="KW-0456">Lyase</keyword>
<evidence type="ECO:0000259" key="8">
    <source>
        <dbReference type="Pfam" id="PF21006"/>
    </source>
</evidence>
<feature type="region of interest" description="Disordered" evidence="5">
    <location>
        <begin position="172"/>
        <end position="192"/>
    </location>
</feature>
<evidence type="ECO:0000256" key="2">
    <source>
        <dbReference type="ARBA" id="ARBA00022723"/>
    </source>
</evidence>
<dbReference type="GO" id="GO:0018822">
    <property type="term" value="F:nitrile hydratase activity"/>
    <property type="evidence" value="ECO:0007669"/>
    <property type="project" value="UniProtKB-EC"/>
</dbReference>
<feature type="domain" description="Nitrile hydratase alpha/Thiocyanate hydrolase gamma" evidence="7">
    <location>
        <begin position="213"/>
        <end position="313"/>
    </location>
</feature>